<evidence type="ECO:0000256" key="9">
    <source>
        <dbReference type="PIRSR" id="PIRSR602403-1"/>
    </source>
</evidence>
<evidence type="ECO:0000313" key="11">
    <source>
        <dbReference type="Proteomes" id="UP000016930"/>
    </source>
</evidence>
<dbReference type="InterPro" id="IPR050121">
    <property type="entry name" value="Cytochrome_P450_monoxygenase"/>
</dbReference>
<dbReference type="PRINTS" id="PR00385">
    <property type="entry name" value="P450"/>
</dbReference>
<comment type="pathway">
    <text evidence="2">Secondary metabolite biosynthesis.</text>
</comment>
<evidence type="ECO:0000256" key="5">
    <source>
        <dbReference type="ARBA" id="ARBA00022723"/>
    </source>
</evidence>
<evidence type="ECO:0000256" key="4">
    <source>
        <dbReference type="ARBA" id="ARBA00022617"/>
    </source>
</evidence>
<evidence type="ECO:0000313" key="10">
    <source>
        <dbReference type="EMBL" id="EMD37124.1"/>
    </source>
</evidence>
<evidence type="ECO:0000256" key="1">
    <source>
        <dbReference type="ARBA" id="ARBA00001971"/>
    </source>
</evidence>
<dbReference type="PANTHER" id="PTHR24305:SF166">
    <property type="entry name" value="CYTOCHROME P450 12A4, MITOCHONDRIAL-RELATED"/>
    <property type="match status" value="1"/>
</dbReference>
<dbReference type="SUPFAM" id="SSF48264">
    <property type="entry name" value="Cytochrome P450"/>
    <property type="match status" value="1"/>
</dbReference>
<dbReference type="GO" id="GO:0004497">
    <property type="term" value="F:monooxygenase activity"/>
    <property type="evidence" value="ECO:0007669"/>
    <property type="project" value="UniProtKB-KW"/>
</dbReference>
<dbReference type="GO" id="GO:0005506">
    <property type="term" value="F:iron ion binding"/>
    <property type="evidence" value="ECO:0007669"/>
    <property type="project" value="InterPro"/>
</dbReference>
<evidence type="ECO:0000256" key="8">
    <source>
        <dbReference type="ARBA" id="ARBA00023033"/>
    </source>
</evidence>
<comment type="cofactor">
    <cofactor evidence="1 9">
        <name>heme</name>
        <dbReference type="ChEBI" id="CHEBI:30413"/>
    </cofactor>
</comment>
<proteinExistence type="inferred from homology"/>
<evidence type="ECO:0000256" key="6">
    <source>
        <dbReference type="ARBA" id="ARBA00023002"/>
    </source>
</evidence>
<dbReference type="Gene3D" id="1.10.630.10">
    <property type="entry name" value="Cytochrome P450"/>
    <property type="match status" value="1"/>
</dbReference>
<feature type="binding site" description="axial binding residue" evidence="9">
    <location>
        <position position="321"/>
    </location>
    <ligand>
        <name>heme</name>
        <dbReference type="ChEBI" id="CHEBI:30413"/>
    </ligand>
    <ligandPart>
        <name>Fe</name>
        <dbReference type="ChEBI" id="CHEBI:18248"/>
    </ligandPart>
</feature>
<dbReference type="Proteomes" id="UP000016930">
    <property type="component" value="Unassembled WGS sequence"/>
</dbReference>
<dbReference type="Pfam" id="PF00067">
    <property type="entry name" value="p450"/>
    <property type="match status" value="1"/>
</dbReference>
<dbReference type="GO" id="GO:0020037">
    <property type="term" value="F:heme binding"/>
    <property type="evidence" value="ECO:0007669"/>
    <property type="project" value="InterPro"/>
</dbReference>
<gene>
    <name evidence="10" type="ORF">CERSUDRAFT_115038</name>
</gene>
<dbReference type="AlphaFoldDB" id="M2PLB6"/>
<dbReference type="STRING" id="914234.M2PLB6"/>
<evidence type="ECO:0000256" key="3">
    <source>
        <dbReference type="ARBA" id="ARBA00010617"/>
    </source>
</evidence>
<evidence type="ECO:0000256" key="7">
    <source>
        <dbReference type="ARBA" id="ARBA00023004"/>
    </source>
</evidence>
<evidence type="ECO:0000256" key="2">
    <source>
        <dbReference type="ARBA" id="ARBA00005179"/>
    </source>
</evidence>
<dbReference type="InterPro" id="IPR001128">
    <property type="entry name" value="Cyt_P450"/>
</dbReference>
<dbReference type="EMBL" id="KB445797">
    <property type="protein sequence ID" value="EMD37124.1"/>
    <property type="molecule type" value="Genomic_DNA"/>
</dbReference>
<keyword evidence="6" id="KW-0560">Oxidoreductase</keyword>
<keyword evidence="11" id="KW-1185">Reference proteome</keyword>
<keyword evidence="5 9" id="KW-0479">Metal-binding</keyword>
<protein>
    <recommendedName>
        <fullName evidence="12">Cytochrome P450</fullName>
    </recommendedName>
</protein>
<dbReference type="InterPro" id="IPR036396">
    <property type="entry name" value="Cyt_P450_sf"/>
</dbReference>
<accession>M2PLB6</accession>
<keyword evidence="4 9" id="KW-0349">Heme</keyword>
<dbReference type="GO" id="GO:0016705">
    <property type="term" value="F:oxidoreductase activity, acting on paired donors, with incorporation or reduction of molecular oxygen"/>
    <property type="evidence" value="ECO:0007669"/>
    <property type="project" value="InterPro"/>
</dbReference>
<reference evidence="10 11" key="1">
    <citation type="journal article" date="2012" name="Proc. Natl. Acad. Sci. U.S.A.">
        <title>Comparative genomics of Ceriporiopsis subvermispora and Phanerochaete chrysosporium provide insight into selective ligninolysis.</title>
        <authorList>
            <person name="Fernandez-Fueyo E."/>
            <person name="Ruiz-Duenas F.J."/>
            <person name="Ferreira P."/>
            <person name="Floudas D."/>
            <person name="Hibbett D.S."/>
            <person name="Canessa P."/>
            <person name="Larrondo L.F."/>
            <person name="James T.Y."/>
            <person name="Seelenfreund D."/>
            <person name="Lobos S."/>
            <person name="Polanco R."/>
            <person name="Tello M."/>
            <person name="Honda Y."/>
            <person name="Watanabe T."/>
            <person name="Watanabe T."/>
            <person name="Ryu J.S."/>
            <person name="Kubicek C.P."/>
            <person name="Schmoll M."/>
            <person name="Gaskell J."/>
            <person name="Hammel K.E."/>
            <person name="St John F.J."/>
            <person name="Vanden Wymelenberg A."/>
            <person name="Sabat G."/>
            <person name="Splinter BonDurant S."/>
            <person name="Syed K."/>
            <person name="Yadav J.S."/>
            <person name="Doddapaneni H."/>
            <person name="Subramanian V."/>
            <person name="Lavin J.L."/>
            <person name="Oguiza J.A."/>
            <person name="Perez G."/>
            <person name="Pisabarro A.G."/>
            <person name="Ramirez L."/>
            <person name="Santoyo F."/>
            <person name="Master E."/>
            <person name="Coutinho P.M."/>
            <person name="Henrissat B."/>
            <person name="Lombard V."/>
            <person name="Magnuson J.K."/>
            <person name="Kuees U."/>
            <person name="Hori C."/>
            <person name="Igarashi K."/>
            <person name="Samejima M."/>
            <person name="Held B.W."/>
            <person name="Barry K.W."/>
            <person name="LaButti K.M."/>
            <person name="Lapidus A."/>
            <person name="Lindquist E.A."/>
            <person name="Lucas S.M."/>
            <person name="Riley R."/>
            <person name="Salamov A.A."/>
            <person name="Hoffmeister D."/>
            <person name="Schwenk D."/>
            <person name="Hadar Y."/>
            <person name="Yarden O."/>
            <person name="de Vries R.P."/>
            <person name="Wiebenga A."/>
            <person name="Stenlid J."/>
            <person name="Eastwood D."/>
            <person name="Grigoriev I.V."/>
            <person name="Berka R.M."/>
            <person name="Blanchette R.A."/>
            <person name="Kersten P."/>
            <person name="Martinez A.T."/>
            <person name="Vicuna R."/>
            <person name="Cullen D."/>
        </authorList>
    </citation>
    <scope>NUCLEOTIDE SEQUENCE [LARGE SCALE GENOMIC DNA]</scope>
    <source>
        <strain evidence="10 11">B</strain>
    </source>
</reference>
<comment type="similarity">
    <text evidence="3">Belongs to the cytochrome P450 family.</text>
</comment>
<dbReference type="OrthoDB" id="1470350at2759"/>
<dbReference type="InterPro" id="IPR002403">
    <property type="entry name" value="Cyt_P450_E_grp-IV"/>
</dbReference>
<dbReference type="HOGENOM" id="CLU_001570_5_11_1"/>
<keyword evidence="8" id="KW-0503">Monooxygenase</keyword>
<dbReference type="PANTHER" id="PTHR24305">
    <property type="entry name" value="CYTOCHROME P450"/>
    <property type="match status" value="1"/>
</dbReference>
<sequence>MSKVEKAGNIARVDAVDGLGKMTLDVIGLSGFSYEFDSLNPDGKPNELNEAFNVIFREGKERRTFLSLLEMYIPPLRHLQLSPSKASMHAHSIMHRIGEQLIAEKKQQILDAAASQGPGGAPSKNDVRGRDLLSLLMKANMAKDIPDNQKMSDEDILAQVPTFLAAGHESTSTATTWCLYALTQAPDVQQKLREELMSVSTDTPTMDELNALPYLDAVITESLRVYSPVPQTARVAKKSDVVPLARPFVDRRGQVQHSVKVKKGTFVIIPVMAVNKCKAIWGDDAEVFRPERWEEKTPEGAATVPSVWKHIFTFLGGPRACIGYRFALIEMKAVIFTLVRAFEFSLAVPADDIVAKSVMVRRSFVKSEIKKGAQMPLIVKPYRH</sequence>
<name>M2PLB6_CERS8</name>
<keyword evidence="7 9" id="KW-0408">Iron</keyword>
<organism evidence="10 11">
    <name type="scientific">Ceriporiopsis subvermispora (strain B)</name>
    <name type="common">White-rot fungus</name>
    <name type="synonym">Gelatoporia subvermispora</name>
    <dbReference type="NCBI Taxonomy" id="914234"/>
    <lineage>
        <taxon>Eukaryota</taxon>
        <taxon>Fungi</taxon>
        <taxon>Dikarya</taxon>
        <taxon>Basidiomycota</taxon>
        <taxon>Agaricomycotina</taxon>
        <taxon>Agaricomycetes</taxon>
        <taxon>Polyporales</taxon>
        <taxon>Gelatoporiaceae</taxon>
        <taxon>Gelatoporia</taxon>
    </lineage>
</organism>
<dbReference type="PRINTS" id="PR00465">
    <property type="entry name" value="EP450IV"/>
</dbReference>
<evidence type="ECO:0008006" key="12">
    <source>
        <dbReference type="Google" id="ProtNLM"/>
    </source>
</evidence>